<evidence type="ECO:0000259" key="2">
    <source>
        <dbReference type="Pfam" id="PF07627"/>
    </source>
</evidence>
<dbReference type="Pfam" id="PF07637">
    <property type="entry name" value="PSD5"/>
    <property type="match status" value="1"/>
</dbReference>
<feature type="domain" description="DUF1595" evidence="4">
    <location>
        <begin position="226"/>
        <end position="286"/>
    </location>
</feature>
<feature type="region of interest" description="Disordered" evidence="1">
    <location>
        <begin position="474"/>
        <end position="493"/>
    </location>
</feature>
<dbReference type="InterPro" id="IPR013043">
    <property type="entry name" value="DUF1595"/>
</dbReference>
<comment type="caution">
    <text evidence="5">The sequence shown here is derived from an EMBL/GenBank/DDBJ whole genome shotgun (WGS) entry which is preliminary data.</text>
</comment>
<evidence type="ECO:0000256" key="1">
    <source>
        <dbReference type="SAM" id="MobiDB-lite"/>
    </source>
</evidence>
<keyword evidence="6" id="KW-1185">Reference proteome</keyword>
<feature type="domain" description="DUF1592" evidence="3">
    <location>
        <begin position="296"/>
        <end position="422"/>
    </location>
</feature>
<gene>
    <name evidence="5" type="ORF">Poly51_39210</name>
</gene>
<protein>
    <recommendedName>
        <fullName evidence="7">DUF1592 domain-containing protein</fullName>
    </recommendedName>
</protein>
<dbReference type="EMBL" id="SJPW01000005">
    <property type="protein sequence ID" value="TWU50628.1"/>
    <property type="molecule type" value="Genomic_DNA"/>
</dbReference>
<name>A0A5C6EP51_9BACT</name>
<dbReference type="InterPro" id="IPR013042">
    <property type="entry name" value="DUF1592"/>
</dbReference>
<dbReference type="RefSeq" id="WP_186775661.1">
    <property type="nucleotide sequence ID" value="NZ_SJPW01000005.1"/>
</dbReference>
<feature type="domain" description="DUF1588" evidence="2">
    <location>
        <begin position="441"/>
        <end position="513"/>
    </location>
</feature>
<evidence type="ECO:0000259" key="3">
    <source>
        <dbReference type="Pfam" id="PF07631"/>
    </source>
</evidence>
<evidence type="ECO:0000313" key="5">
    <source>
        <dbReference type="EMBL" id="TWU50628.1"/>
    </source>
</evidence>
<evidence type="ECO:0000313" key="6">
    <source>
        <dbReference type="Proteomes" id="UP000318288"/>
    </source>
</evidence>
<evidence type="ECO:0000259" key="4">
    <source>
        <dbReference type="Pfam" id="PF07637"/>
    </source>
</evidence>
<proteinExistence type="predicted"/>
<dbReference type="Pfam" id="PF07627">
    <property type="entry name" value="PSCyt3"/>
    <property type="match status" value="1"/>
</dbReference>
<sequence>MELVDEGVRFVHGYGNRPKSDRWGRLGNVDASTVVLQDGYYRIRVRAGSSLGTRGEPIRVRAVYADKTPVRATVEIPIPTPLDTPEVYEAMVFLRAGPNGLKRSIGFSFNDIDNLIVTTPENNQWMHVVREAKGKLRDANTSGATKAEVEKARAELDAVAAEASKWKGPLRYYNPEHDSQNPPTIFVDWFEISGPVAQTWPPKSHQTIFFADEHQPSEQRHDTDDVREIFARLLRRAYRRPVNQAEINGVVEFVEQARASGTAFYDAVRLGLARVLCSPGFLFIQEPADGTTPRKLNDYELASRLSYFLWSSMPDETLFELAENGQLDDPRTLLEQVDRMLDDPRAEAFVEGFAGQWLHVREFGNTMPANEYRDYDAELEESSKLEAYAFFREVVASDLPVTNFLDSDFVMINQRLARHYGIEGVEGPNIRRVVVQPQHHRGGVLGMAGLMTLLSDGTRTLPVRRAAWVKTELFGDPPGNPPPNAGEIQPNTAGKKLTVRQRLDLHRNEPTCACADWQGLID</sequence>
<evidence type="ECO:0008006" key="7">
    <source>
        <dbReference type="Google" id="ProtNLM"/>
    </source>
</evidence>
<dbReference type="AlphaFoldDB" id="A0A5C6EP51"/>
<dbReference type="Proteomes" id="UP000318288">
    <property type="component" value="Unassembled WGS sequence"/>
</dbReference>
<accession>A0A5C6EP51</accession>
<dbReference type="Pfam" id="PF07631">
    <property type="entry name" value="PSD4"/>
    <property type="match status" value="1"/>
</dbReference>
<organism evidence="5 6">
    <name type="scientific">Rubripirellula tenax</name>
    <dbReference type="NCBI Taxonomy" id="2528015"/>
    <lineage>
        <taxon>Bacteria</taxon>
        <taxon>Pseudomonadati</taxon>
        <taxon>Planctomycetota</taxon>
        <taxon>Planctomycetia</taxon>
        <taxon>Pirellulales</taxon>
        <taxon>Pirellulaceae</taxon>
        <taxon>Rubripirellula</taxon>
    </lineage>
</organism>
<reference evidence="5 6" key="1">
    <citation type="submission" date="2019-02" db="EMBL/GenBank/DDBJ databases">
        <title>Deep-cultivation of Planctomycetes and their phenomic and genomic characterization uncovers novel biology.</title>
        <authorList>
            <person name="Wiegand S."/>
            <person name="Jogler M."/>
            <person name="Boedeker C."/>
            <person name="Pinto D."/>
            <person name="Vollmers J."/>
            <person name="Rivas-Marin E."/>
            <person name="Kohn T."/>
            <person name="Peeters S.H."/>
            <person name="Heuer A."/>
            <person name="Rast P."/>
            <person name="Oberbeckmann S."/>
            <person name="Bunk B."/>
            <person name="Jeske O."/>
            <person name="Meyerdierks A."/>
            <person name="Storesund J.E."/>
            <person name="Kallscheuer N."/>
            <person name="Luecker S."/>
            <person name="Lage O.M."/>
            <person name="Pohl T."/>
            <person name="Merkel B.J."/>
            <person name="Hornburger P."/>
            <person name="Mueller R.-W."/>
            <person name="Bruemmer F."/>
            <person name="Labrenz M."/>
            <person name="Spormann A.M."/>
            <person name="Op Den Camp H."/>
            <person name="Overmann J."/>
            <person name="Amann R."/>
            <person name="Jetten M.S.M."/>
            <person name="Mascher T."/>
            <person name="Medema M.H."/>
            <person name="Devos D.P."/>
            <person name="Kaster A.-K."/>
            <person name="Ovreas L."/>
            <person name="Rohde M."/>
            <person name="Galperin M.Y."/>
            <person name="Jogler C."/>
        </authorList>
    </citation>
    <scope>NUCLEOTIDE SEQUENCE [LARGE SCALE GENOMIC DNA]</scope>
    <source>
        <strain evidence="5 6">Poly51</strain>
    </source>
</reference>
<dbReference type="InterPro" id="IPR013039">
    <property type="entry name" value="DUF1588"/>
</dbReference>